<dbReference type="Pfam" id="PF22086">
    <property type="entry name" value="DUF6940"/>
    <property type="match status" value="1"/>
</dbReference>
<reference evidence="1 2" key="1">
    <citation type="submission" date="2019-07" db="EMBL/GenBank/DDBJ databases">
        <title>Genomic Encyclopedia of Archaeal and Bacterial Type Strains, Phase II (KMG-II): from individual species to whole genera.</title>
        <authorList>
            <person name="Goeker M."/>
        </authorList>
    </citation>
    <scope>NUCLEOTIDE SEQUENCE [LARGE SCALE GENOMIC DNA]</scope>
    <source>
        <strain evidence="1 2">DSM 21935</strain>
    </source>
</reference>
<dbReference type="InterPro" id="IPR054220">
    <property type="entry name" value="DUF6940"/>
</dbReference>
<keyword evidence="2" id="KW-1185">Reference proteome</keyword>
<comment type="caution">
    <text evidence="1">The sequence shown here is derived from an EMBL/GenBank/DDBJ whole genome shotgun (WGS) entry which is preliminary data.</text>
</comment>
<dbReference type="AlphaFoldDB" id="A0A5D3YQD9"/>
<organism evidence="1 2">
    <name type="scientific">Fodinibius salinus</name>
    <dbReference type="NCBI Taxonomy" id="860790"/>
    <lineage>
        <taxon>Bacteria</taxon>
        <taxon>Pseudomonadati</taxon>
        <taxon>Balneolota</taxon>
        <taxon>Balneolia</taxon>
        <taxon>Balneolales</taxon>
        <taxon>Balneolaceae</taxon>
        <taxon>Fodinibius</taxon>
    </lineage>
</organism>
<dbReference type="OrthoDB" id="980262at2"/>
<sequence>MFKFQDKILAEDRSIKYHINYKDKRVSFRQFIDLLQSDNDFRSFFIELLSNVPFDAYHWETPPVTKATTEQPFQFVVTNSPGIDLAPDVGPFAQYFGEDDQVSIFDNLGGDAKLIAPAPTHPEKNYSHIGVFTEQAPLEQQKTLWQRVGQVTEAELSDQPIWLNTAGGGVAWLHVRFDSAPKYYRHRPYRYFN</sequence>
<evidence type="ECO:0000313" key="1">
    <source>
        <dbReference type="EMBL" id="TYP95193.1"/>
    </source>
</evidence>
<dbReference type="EMBL" id="VNHY01000001">
    <property type="protein sequence ID" value="TYP95193.1"/>
    <property type="molecule type" value="Genomic_DNA"/>
</dbReference>
<name>A0A5D3YQD9_9BACT</name>
<evidence type="ECO:0000313" key="2">
    <source>
        <dbReference type="Proteomes" id="UP000324595"/>
    </source>
</evidence>
<accession>A0A5D3YQD9</accession>
<dbReference type="Proteomes" id="UP000324595">
    <property type="component" value="Unassembled WGS sequence"/>
</dbReference>
<proteinExistence type="predicted"/>
<protein>
    <submittedName>
        <fullName evidence="1">Uncharacterized protein</fullName>
    </submittedName>
</protein>
<gene>
    <name evidence="1" type="ORF">LX73_0489</name>
</gene>
<dbReference type="RefSeq" id="WP_148897870.1">
    <property type="nucleotide sequence ID" value="NZ_VNHY01000001.1"/>
</dbReference>